<dbReference type="PANTHER" id="PTHR23502:SF23">
    <property type="entry name" value="FLUCONAZOLE RESISTANCE PROTEIN 1"/>
    <property type="match status" value="1"/>
</dbReference>
<accession>A0A9P4M8E1</accession>
<feature type="transmembrane region" description="Helical" evidence="6">
    <location>
        <begin position="531"/>
        <end position="551"/>
    </location>
</feature>
<feature type="domain" description="Major facilitator superfamily (MFS) profile" evidence="7">
    <location>
        <begin position="159"/>
        <end position="592"/>
    </location>
</feature>
<dbReference type="GO" id="GO:1990961">
    <property type="term" value="P:xenobiotic detoxification by transmembrane export across the plasma membrane"/>
    <property type="evidence" value="ECO:0007669"/>
    <property type="project" value="TreeGrafter"/>
</dbReference>
<feature type="transmembrane region" description="Helical" evidence="6">
    <location>
        <begin position="225"/>
        <end position="245"/>
    </location>
</feature>
<feature type="transmembrane region" description="Helical" evidence="6">
    <location>
        <begin position="194"/>
        <end position="213"/>
    </location>
</feature>
<feature type="transmembrane region" description="Helical" evidence="6">
    <location>
        <begin position="286"/>
        <end position="308"/>
    </location>
</feature>
<dbReference type="InterPro" id="IPR011701">
    <property type="entry name" value="MFS"/>
</dbReference>
<feature type="transmembrane region" description="Helical" evidence="6">
    <location>
        <begin position="160"/>
        <end position="182"/>
    </location>
</feature>
<evidence type="ECO:0000259" key="7">
    <source>
        <dbReference type="PROSITE" id="PS50850"/>
    </source>
</evidence>
<organism evidence="8 9">
    <name type="scientific">Rhizodiscina lignyota</name>
    <dbReference type="NCBI Taxonomy" id="1504668"/>
    <lineage>
        <taxon>Eukaryota</taxon>
        <taxon>Fungi</taxon>
        <taxon>Dikarya</taxon>
        <taxon>Ascomycota</taxon>
        <taxon>Pezizomycotina</taxon>
        <taxon>Dothideomycetes</taxon>
        <taxon>Pleosporomycetidae</taxon>
        <taxon>Aulographales</taxon>
        <taxon>Rhizodiscinaceae</taxon>
        <taxon>Rhizodiscina</taxon>
    </lineage>
</organism>
<reference evidence="8" key="1">
    <citation type="journal article" date="2020" name="Stud. Mycol.">
        <title>101 Dothideomycetes genomes: a test case for predicting lifestyles and emergence of pathogens.</title>
        <authorList>
            <person name="Haridas S."/>
            <person name="Albert R."/>
            <person name="Binder M."/>
            <person name="Bloem J."/>
            <person name="Labutti K."/>
            <person name="Salamov A."/>
            <person name="Andreopoulos B."/>
            <person name="Baker S."/>
            <person name="Barry K."/>
            <person name="Bills G."/>
            <person name="Bluhm B."/>
            <person name="Cannon C."/>
            <person name="Castanera R."/>
            <person name="Culley D."/>
            <person name="Daum C."/>
            <person name="Ezra D."/>
            <person name="Gonzalez J."/>
            <person name="Henrissat B."/>
            <person name="Kuo A."/>
            <person name="Liang C."/>
            <person name="Lipzen A."/>
            <person name="Lutzoni F."/>
            <person name="Magnuson J."/>
            <person name="Mondo S."/>
            <person name="Nolan M."/>
            <person name="Ohm R."/>
            <person name="Pangilinan J."/>
            <person name="Park H.-J."/>
            <person name="Ramirez L."/>
            <person name="Alfaro M."/>
            <person name="Sun H."/>
            <person name="Tritt A."/>
            <person name="Yoshinaga Y."/>
            <person name="Zwiers L.-H."/>
            <person name="Turgeon B."/>
            <person name="Goodwin S."/>
            <person name="Spatafora J."/>
            <person name="Crous P."/>
            <person name="Grigoriev I."/>
        </authorList>
    </citation>
    <scope>NUCLEOTIDE SEQUENCE</scope>
    <source>
        <strain evidence="8">CBS 133067</strain>
    </source>
</reference>
<dbReference type="Proteomes" id="UP000799772">
    <property type="component" value="Unassembled WGS sequence"/>
</dbReference>
<evidence type="ECO:0000313" key="9">
    <source>
        <dbReference type="Proteomes" id="UP000799772"/>
    </source>
</evidence>
<feature type="transmembrane region" description="Helical" evidence="6">
    <location>
        <begin position="320"/>
        <end position="345"/>
    </location>
</feature>
<dbReference type="PANTHER" id="PTHR23502">
    <property type="entry name" value="MAJOR FACILITATOR SUPERFAMILY"/>
    <property type="match status" value="1"/>
</dbReference>
<dbReference type="GO" id="GO:0015244">
    <property type="term" value="F:fluconazole transmembrane transporter activity"/>
    <property type="evidence" value="ECO:0007669"/>
    <property type="project" value="TreeGrafter"/>
</dbReference>
<dbReference type="GO" id="GO:0005886">
    <property type="term" value="C:plasma membrane"/>
    <property type="evidence" value="ECO:0007669"/>
    <property type="project" value="TreeGrafter"/>
</dbReference>
<feature type="transmembrane region" description="Helical" evidence="6">
    <location>
        <begin position="393"/>
        <end position="412"/>
    </location>
</feature>
<evidence type="ECO:0000256" key="6">
    <source>
        <dbReference type="SAM" id="Phobius"/>
    </source>
</evidence>
<dbReference type="EMBL" id="ML978127">
    <property type="protein sequence ID" value="KAF2098262.1"/>
    <property type="molecule type" value="Genomic_DNA"/>
</dbReference>
<feature type="transmembrane region" description="Helical" evidence="6">
    <location>
        <begin position="497"/>
        <end position="524"/>
    </location>
</feature>
<keyword evidence="4 6" id="KW-0472">Membrane</keyword>
<comment type="caution">
    <text evidence="8">The sequence shown here is derived from an EMBL/GenBank/DDBJ whole genome shotgun (WGS) entry which is preliminary data.</text>
</comment>
<evidence type="ECO:0000256" key="2">
    <source>
        <dbReference type="ARBA" id="ARBA00022692"/>
    </source>
</evidence>
<dbReference type="OrthoDB" id="3357846at2759"/>
<comment type="subcellular location">
    <subcellularLocation>
        <location evidence="1">Membrane</location>
        <topology evidence="1">Multi-pass membrane protein</topology>
    </subcellularLocation>
</comment>
<sequence>MSKFIRDTSFGQFVRLVTRNQVLRYPEEQRDFRLQDSYIKLLEAAELRSKDRSLPASSQNNVLKDPSVPTGLMLGGTLGHPNSSSGDTSVIEIVSENNGTHSDPTLPDEEGSATFDEKAHHDDSFEPKVLDDGTIIVNWYGPNDPANPQNWTSGQKSVPAVIVITYTFAFYLGSSIFTGSYGGVIRQFGVSQQVVSLNLSMYVLAYGIGPLLWSPLTEIPSVGRGPLYIISFTIFVILLVPTALVNDFPGLVVLRFLLGFFGSPCLATGPASLADMFAFAKLPYALATWALVATSGPAVGPLLSGYSVPATSWRWSSWELLWLSGPLLIAFFFLVPETSSSTILLRRAQRLRARTGQSCFRSQGEIDQSKLQPREVVFEALCRPIQTMILDPSIGFTAIYVALIYGIYYSFFECFPLVYGDGYGFSLGAQGLLYLPISVGIFLCWVMYLTWIRFTWEPAARVGNLGPPERRLIPALFASFMLPIGLFLFAWTATPDIHWIVSAIGLAILSGGIFLIMQPIFLYLPLGYPKYAASLFAGNTVARSVLAAAIVHCSQPLYDNLGVARGVTLLGGLTVGCIAGIFALWFYGASLRARSKFAP</sequence>
<feature type="transmembrane region" description="Helical" evidence="6">
    <location>
        <begin position="432"/>
        <end position="451"/>
    </location>
</feature>
<feature type="transmembrane region" description="Helical" evidence="6">
    <location>
        <begin position="563"/>
        <end position="587"/>
    </location>
</feature>
<evidence type="ECO:0000313" key="8">
    <source>
        <dbReference type="EMBL" id="KAF2098262.1"/>
    </source>
</evidence>
<evidence type="ECO:0000256" key="3">
    <source>
        <dbReference type="ARBA" id="ARBA00022989"/>
    </source>
</evidence>
<feature type="transmembrane region" description="Helical" evidence="6">
    <location>
        <begin position="472"/>
        <end position="491"/>
    </location>
</feature>
<protein>
    <submittedName>
        <fullName evidence="8">Multdrug transfer</fullName>
    </submittedName>
</protein>
<keyword evidence="9" id="KW-1185">Reference proteome</keyword>
<dbReference type="Pfam" id="PF07690">
    <property type="entry name" value="MFS_1"/>
    <property type="match status" value="1"/>
</dbReference>
<gene>
    <name evidence="8" type="ORF">NA57DRAFT_57421</name>
</gene>
<keyword evidence="3 6" id="KW-1133">Transmembrane helix</keyword>
<keyword evidence="2 6" id="KW-0812">Transmembrane</keyword>
<dbReference type="CDD" id="cd17323">
    <property type="entry name" value="MFS_Tpo1_MDR_like"/>
    <property type="match status" value="1"/>
</dbReference>
<dbReference type="Gene3D" id="1.20.1250.20">
    <property type="entry name" value="MFS general substrate transporter like domains"/>
    <property type="match status" value="1"/>
</dbReference>
<evidence type="ECO:0000256" key="4">
    <source>
        <dbReference type="ARBA" id="ARBA00023136"/>
    </source>
</evidence>
<name>A0A9P4M8E1_9PEZI</name>
<proteinExistence type="predicted"/>
<dbReference type="SUPFAM" id="SSF103473">
    <property type="entry name" value="MFS general substrate transporter"/>
    <property type="match status" value="1"/>
</dbReference>
<dbReference type="InterPro" id="IPR036259">
    <property type="entry name" value="MFS_trans_sf"/>
</dbReference>
<feature type="transmembrane region" description="Helical" evidence="6">
    <location>
        <begin position="251"/>
        <end position="274"/>
    </location>
</feature>
<dbReference type="PROSITE" id="PS50850">
    <property type="entry name" value="MFS"/>
    <property type="match status" value="1"/>
</dbReference>
<dbReference type="InterPro" id="IPR020846">
    <property type="entry name" value="MFS_dom"/>
</dbReference>
<feature type="region of interest" description="Disordered" evidence="5">
    <location>
        <begin position="97"/>
        <end position="121"/>
    </location>
</feature>
<evidence type="ECO:0000256" key="5">
    <source>
        <dbReference type="SAM" id="MobiDB-lite"/>
    </source>
</evidence>
<dbReference type="AlphaFoldDB" id="A0A9P4M8E1"/>
<evidence type="ECO:0000256" key="1">
    <source>
        <dbReference type="ARBA" id="ARBA00004141"/>
    </source>
</evidence>